<evidence type="ECO:0000259" key="2">
    <source>
        <dbReference type="Pfam" id="PF00496"/>
    </source>
</evidence>
<name>A0AAU2UZ61_9ACTN</name>
<dbReference type="SUPFAM" id="SSF53850">
    <property type="entry name" value="Periplasmic binding protein-like II"/>
    <property type="match status" value="1"/>
</dbReference>
<dbReference type="InterPro" id="IPR030678">
    <property type="entry name" value="Peptide/Ni-bd"/>
</dbReference>
<dbReference type="EMBL" id="CP108318">
    <property type="protein sequence ID" value="WTW60233.1"/>
    <property type="molecule type" value="Genomic_DNA"/>
</dbReference>
<dbReference type="PANTHER" id="PTHR30290">
    <property type="entry name" value="PERIPLASMIC BINDING COMPONENT OF ABC TRANSPORTER"/>
    <property type="match status" value="1"/>
</dbReference>
<dbReference type="GO" id="GO:1904680">
    <property type="term" value="F:peptide transmembrane transporter activity"/>
    <property type="evidence" value="ECO:0007669"/>
    <property type="project" value="TreeGrafter"/>
</dbReference>
<proteinExistence type="predicted"/>
<dbReference type="GO" id="GO:0015833">
    <property type="term" value="P:peptide transport"/>
    <property type="evidence" value="ECO:0007669"/>
    <property type="project" value="TreeGrafter"/>
</dbReference>
<dbReference type="CDD" id="cd08501">
    <property type="entry name" value="PBP2_Lpqw"/>
    <property type="match status" value="1"/>
</dbReference>
<dbReference type="PIRSF" id="PIRSF002741">
    <property type="entry name" value="MppA"/>
    <property type="match status" value="1"/>
</dbReference>
<gene>
    <name evidence="3" type="ORF">OG549_06015</name>
</gene>
<reference evidence="3" key="1">
    <citation type="submission" date="2022-10" db="EMBL/GenBank/DDBJ databases">
        <title>The complete genomes of actinobacterial strains from the NBC collection.</title>
        <authorList>
            <person name="Joergensen T.S."/>
            <person name="Alvarez Arevalo M."/>
            <person name="Sterndorff E.B."/>
            <person name="Faurdal D."/>
            <person name="Vuksanovic O."/>
            <person name="Mourched A.-S."/>
            <person name="Charusanti P."/>
            <person name="Shaw S."/>
            <person name="Blin K."/>
            <person name="Weber T."/>
        </authorList>
    </citation>
    <scope>NUCLEOTIDE SEQUENCE</scope>
    <source>
        <strain evidence="3">NBC_00003</strain>
    </source>
</reference>
<dbReference type="GO" id="GO:0043190">
    <property type="term" value="C:ATP-binding cassette (ABC) transporter complex"/>
    <property type="evidence" value="ECO:0007669"/>
    <property type="project" value="InterPro"/>
</dbReference>
<dbReference type="InterPro" id="IPR000914">
    <property type="entry name" value="SBP_5_dom"/>
</dbReference>
<evidence type="ECO:0000313" key="3">
    <source>
        <dbReference type="EMBL" id="WTW60233.1"/>
    </source>
</evidence>
<dbReference type="GO" id="GO:0042597">
    <property type="term" value="C:periplasmic space"/>
    <property type="evidence" value="ECO:0007669"/>
    <property type="project" value="UniProtKB-ARBA"/>
</dbReference>
<dbReference type="Gene3D" id="3.90.76.10">
    <property type="entry name" value="Dipeptide-binding Protein, Domain 1"/>
    <property type="match status" value="1"/>
</dbReference>
<dbReference type="InterPro" id="IPR039424">
    <property type="entry name" value="SBP_5"/>
</dbReference>
<feature type="chain" id="PRO_5043457744" evidence="1">
    <location>
        <begin position="29"/>
        <end position="566"/>
    </location>
</feature>
<sequence length="566" mass="60874">MARLRGARGWAASGAAAALVLAGCSSSAAPQHDGSPHAMKAPAYGAEDIGRRPPQSLRQGGTLTLATTQWITQYNVNQAAGTIGEAAEIDSLVEPKLFRRDAKGVPHANPDYLLSASVTATLPQTVTYRLNPHARWSDGKPLGVADFEAEWKALGRGDDRYLVADPSGYDQIAEVRQGGDPSEVQVVFRSPYADWQRLFDPLFPAAATSTPEQFNTGWSGRIPVTAGPFRIASMDRTTQSVTAVPDPAWWGTKPRLDKVVFRALLPAAALQAYLNGEIDAVNAATAEAYQQLKSAPDSTVRTGSAWDEVHVSLNGAGGPLQDVDVRHALQQAVNRQALANVAAEGLPVGVPLLGNHIFMTNQPGYADNSGELGKFDPQAAERLLEKAGWKSPGRGKPRVKGGQSLKLRFVIAESTNRLGLDLAQLLQQMLAQVGIGVEIQKVPADDYGPQYLDVGNFDLAIFRFTDLTYPSQAQAIYRLPRGAQSFQNYGRISDTALDDLLKEASGTLDPAQAAQLYNQADTEIWKLGHDVELYQRPQLMAVRAGLANYGIPGLGDLDFTAVGWTK</sequence>
<accession>A0AAU2UZ61</accession>
<evidence type="ECO:0000256" key="1">
    <source>
        <dbReference type="SAM" id="SignalP"/>
    </source>
</evidence>
<keyword evidence="1" id="KW-0732">Signal</keyword>
<dbReference type="Gene3D" id="3.10.105.10">
    <property type="entry name" value="Dipeptide-binding Protein, Domain 3"/>
    <property type="match status" value="1"/>
</dbReference>
<dbReference type="PANTHER" id="PTHR30290:SF65">
    <property type="entry name" value="MONOACYL PHOSPHATIDYLINOSITOL TETRAMANNOSIDE-BINDING PROTEIN LPQW-RELATED"/>
    <property type="match status" value="1"/>
</dbReference>
<feature type="signal peptide" evidence="1">
    <location>
        <begin position="1"/>
        <end position="28"/>
    </location>
</feature>
<organism evidence="3">
    <name type="scientific">Streptomyces sp. NBC_00003</name>
    <dbReference type="NCBI Taxonomy" id="2903608"/>
    <lineage>
        <taxon>Bacteria</taxon>
        <taxon>Bacillati</taxon>
        <taxon>Actinomycetota</taxon>
        <taxon>Actinomycetes</taxon>
        <taxon>Kitasatosporales</taxon>
        <taxon>Streptomycetaceae</taxon>
        <taxon>Streptomyces</taxon>
    </lineage>
</organism>
<dbReference type="PROSITE" id="PS51257">
    <property type="entry name" value="PROKAR_LIPOPROTEIN"/>
    <property type="match status" value="1"/>
</dbReference>
<dbReference type="AlphaFoldDB" id="A0AAU2UZ61"/>
<protein>
    <submittedName>
        <fullName evidence="3">ABC transporter family substrate-binding protein</fullName>
    </submittedName>
</protein>
<feature type="domain" description="Solute-binding protein family 5" evidence="2">
    <location>
        <begin position="124"/>
        <end position="470"/>
    </location>
</feature>
<dbReference type="Gene3D" id="3.40.190.10">
    <property type="entry name" value="Periplasmic binding protein-like II"/>
    <property type="match status" value="1"/>
</dbReference>
<dbReference type="Pfam" id="PF00496">
    <property type="entry name" value="SBP_bac_5"/>
    <property type="match status" value="1"/>
</dbReference>